<dbReference type="Proteomes" id="UP000294535">
    <property type="component" value="Unassembled WGS sequence"/>
</dbReference>
<dbReference type="GO" id="GO:0016757">
    <property type="term" value="F:glycosyltransferase activity"/>
    <property type="evidence" value="ECO:0007669"/>
    <property type="project" value="InterPro"/>
</dbReference>
<keyword evidence="2" id="KW-0808">Transferase</keyword>
<dbReference type="EMBL" id="SNYF01000005">
    <property type="protein sequence ID" value="TDQ19635.1"/>
    <property type="molecule type" value="Genomic_DNA"/>
</dbReference>
<gene>
    <name evidence="2" type="ORF">DFQ04_1459</name>
</gene>
<dbReference type="Pfam" id="PF00534">
    <property type="entry name" value="Glycos_transf_1"/>
    <property type="match status" value="1"/>
</dbReference>
<protein>
    <submittedName>
        <fullName evidence="2">Glycosyltransferase involved in cell wall biosynthesis</fullName>
    </submittedName>
</protein>
<dbReference type="SUPFAM" id="SSF53756">
    <property type="entry name" value="UDP-Glycosyltransferase/glycogen phosphorylase"/>
    <property type="match status" value="1"/>
</dbReference>
<comment type="caution">
    <text evidence="2">The sequence shown here is derived from an EMBL/GenBank/DDBJ whole genome shotgun (WGS) entry which is preliminary data.</text>
</comment>
<sequence length="357" mass="41007">MAKKILFFHLLNNFTGSPQVLRNVIEVAKLEGHQVELYTSSGTGFLSGISGIRYRSNFYYRSNIRLITLVTFFMSQVFLMGKLLRHRKEDCLFYVNTILPFSAIWMGKMLGKKVIVHVHEYEISPKILSRFLFWVVRSWADQIVVVSRFLAINPALGSRKSLVIHNSVKKEIEEEAVVFVPEKKSKSVLMLASLRPYKGIYEFVELAKRLPKLDFDLILSDSSEDVEKWKSGLNITPNLHIWPVQKEVVPWYKQAFLVLNLAHPDKWLETFGMTILEGMHFGVPAIVPTKGGVTELIEYGINGYLVDYTDLDKIEELIRKIDSSEELWKQLGAKAKEKAQDFTGRKFSSEIRNLLSA</sequence>
<dbReference type="PANTHER" id="PTHR12526">
    <property type="entry name" value="GLYCOSYLTRANSFERASE"/>
    <property type="match status" value="1"/>
</dbReference>
<organism evidence="2 3">
    <name type="scientific">Algoriphagus boseongensis</name>
    <dbReference type="NCBI Taxonomy" id="1442587"/>
    <lineage>
        <taxon>Bacteria</taxon>
        <taxon>Pseudomonadati</taxon>
        <taxon>Bacteroidota</taxon>
        <taxon>Cytophagia</taxon>
        <taxon>Cytophagales</taxon>
        <taxon>Cyclobacteriaceae</taxon>
        <taxon>Algoriphagus</taxon>
    </lineage>
</organism>
<evidence type="ECO:0000313" key="2">
    <source>
        <dbReference type="EMBL" id="TDQ19635.1"/>
    </source>
</evidence>
<keyword evidence="3" id="KW-1185">Reference proteome</keyword>
<feature type="domain" description="Glycosyl transferase family 1" evidence="1">
    <location>
        <begin position="175"/>
        <end position="337"/>
    </location>
</feature>
<dbReference type="AlphaFoldDB" id="A0A4R6TD17"/>
<dbReference type="InterPro" id="IPR001296">
    <property type="entry name" value="Glyco_trans_1"/>
</dbReference>
<proteinExistence type="predicted"/>
<reference evidence="2 3" key="1">
    <citation type="submission" date="2019-03" db="EMBL/GenBank/DDBJ databases">
        <title>Genomic Encyclopedia of Type Strains, Phase III (KMG-III): the genomes of soil and plant-associated and newly described type strains.</title>
        <authorList>
            <person name="Whitman W."/>
        </authorList>
    </citation>
    <scope>NUCLEOTIDE SEQUENCE [LARGE SCALE GENOMIC DNA]</scope>
    <source>
        <strain evidence="2 3">CECT 8446</strain>
    </source>
</reference>
<name>A0A4R6TD17_9BACT</name>
<accession>A0A4R6TD17</accession>
<dbReference type="PANTHER" id="PTHR12526:SF625">
    <property type="entry name" value="PHOSPHATIDYLINOSITOL GLYCAN-CLASS A"/>
    <property type="match status" value="1"/>
</dbReference>
<dbReference type="Gene3D" id="3.40.50.2000">
    <property type="entry name" value="Glycogen Phosphorylase B"/>
    <property type="match status" value="2"/>
</dbReference>
<dbReference type="RefSeq" id="WP_133554119.1">
    <property type="nucleotide sequence ID" value="NZ_SNYF01000005.1"/>
</dbReference>
<dbReference type="OrthoDB" id="7560678at2"/>
<dbReference type="CDD" id="cd03801">
    <property type="entry name" value="GT4_PimA-like"/>
    <property type="match status" value="1"/>
</dbReference>
<evidence type="ECO:0000313" key="3">
    <source>
        <dbReference type="Proteomes" id="UP000294535"/>
    </source>
</evidence>
<evidence type="ECO:0000259" key="1">
    <source>
        <dbReference type="Pfam" id="PF00534"/>
    </source>
</evidence>